<dbReference type="InterPro" id="IPR057336">
    <property type="entry name" value="GerAC_N"/>
</dbReference>
<evidence type="ECO:0000256" key="1">
    <source>
        <dbReference type="ARBA" id="ARBA00004635"/>
    </source>
</evidence>
<comment type="similarity">
    <text evidence="2">Belongs to the GerABKC lipoprotein family.</text>
</comment>
<dbReference type="InterPro" id="IPR038501">
    <property type="entry name" value="Spore_GerAC_C_sf"/>
</dbReference>
<reference evidence="10" key="1">
    <citation type="submission" date="2017-05" db="EMBL/GenBank/DDBJ databases">
        <authorList>
            <person name="Varghese N."/>
            <person name="Submissions S."/>
        </authorList>
    </citation>
    <scope>NUCLEOTIDE SEQUENCE</scope>
    <source>
        <strain evidence="10">DSM 45262</strain>
    </source>
</reference>
<proteinExistence type="inferred from homology"/>
<evidence type="ECO:0000259" key="8">
    <source>
        <dbReference type="Pfam" id="PF05504"/>
    </source>
</evidence>
<accession>A0AA46AE08</accession>
<keyword evidence="6" id="KW-0564">Palmitate</keyword>
<dbReference type="NCBIfam" id="TIGR02887">
    <property type="entry name" value="spore_ger_x_C"/>
    <property type="match status" value="1"/>
</dbReference>
<dbReference type="InterPro" id="IPR008844">
    <property type="entry name" value="Spore_GerAC-like"/>
</dbReference>
<feature type="domain" description="Spore germination protein N-terminal" evidence="9">
    <location>
        <begin position="24"/>
        <end position="198"/>
    </location>
</feature>
<keyword evidence="7" id="KW-0449">Lipoprotein</keyword>
<dbReference type="GO" id="GO:0016020">
    <property type="term" value="C:membrane"/>
    <property type="evidence" value="ECO:0007669"/>
    <property type="project" value="UniProtKB-SubCell"/>
</dbReference>
<keyword evidence="4" id="KW-0732">Signal</keyword>
<evidence type="ECO:0000259" key="9">
    <source>
        <dbReference type="Pfam" id="PF25198"/>
    </source>
</evidence>
<dbReference type="Gene3D" id="3.30.300.210">
    <property type="entry name" value="Nutrient germinant receptor protein C, domain 3"/>
    <property type="match status" value="1"/>
</dbReference>
<evidence type="ECO:0000256" key="5">
    <source>
        <dbReference type="ARBA" id="ARBA00023136"/>
    </source>
</evidence>
<dbReference type="AlphaFoldDB" id="A0AA46AE08"/>
<gene>
    <name evidence="10" type="ORF">SAMN06265361_102162</name>
</gene>
<evidence type="ECO:0000256" key="7">
    <source>
        <dbReference type="ARBA" id="ARBA00023288"/>
    </source>
</evidence>
<dbReference type="Proteomes" id="UP001157946">
    <property type="component" value="Unassembled WGS sequence"/>
</dbReference>
<dbReference type="Pfam" id="PF25198">
    <property type="entry name" value="Spore_GerAC_N"/>
    <property type="match status" value="1"/>
</dbReference>
<dbReference type="InterPro" id="IPR046953">
    <property type="entry name" value="Spore_GerAC-like_C"/>
</dbReference>
<keyword evidence="3" id="KW-0309">Germination</keyword>
<evidence type="ECO:0000256" key="2">
    <source>
        <dbReference type="ARBA" id="ARBA00007886"/>
    </source>
</evidence>
<feature type="domain" description="Spore germination GerAC-like C-terminal" evidence="8">
    <location>
        <begin position="211"/>
        <end position="369"/>
    </location>
</feature>
<evidence type="ECO:0000256" key="6">
    <source>
        <dbReference type="ARBA" id="ARBA00023139"/>
    </source>
</evidence>
<evidence type="ECO:0000313" key="10">
    <source>
        <dbReference type="EMBL" id="SMP10228.1"/>
    </source>
</evidence>
<dbReference type="RefSeq" id="WP_102992819.1">
    <property type="nucleotide sequence ID" value="NZ_FXTU01000002.1"/>
</dbReference>
<keyword evidence="5" id="KW-0472">Membrane</keyword>
<sequence>MKRRLVKGILALLAFIPLVGCWNAQEIEKRTIVVSMAIDRNESGGLTVSIQVPNPRQIAGGSGEGGGGGGGGGAVEVYSGSGPTLESAFEELNRKSIYPMFLGHMQTLIFSEELAKQGIAPILDFLRRDPEIRRHMYPIVVSGNAKDALTVQPKLEQIPTYYVRNSIESQIDLERVYDMTLGKAFVDLSHPGKQVPLFYYFKASKDGFVYDGMAVFHGDKMVGALDPTEMNIVLNVREKKAGRGVVAFCPGGKIIFGPNKVKRKFTITNQPKAMIAIELEGEVLENSCNFTIKDERALEKVNKIIARQYEQIAREVTARAQRELKTDVLQIRNYVYAYYPQIWKRVNWETMFPHMPIQVKYDVNVKRIGLKAQ</sequence>
<protein>
    <submittedName>
        <fullName evidence="10">Spore germination protein KC</fullName>
    </submittedName>
</protein>
<dbReference type="Pfam" id="PF05504">
    <property type="entry name" value="Spore_GerAC"/>
    <property type="match status" value="1"/>
</dbReference>
<dbReference type="GO" id="GO:0009847">
    <property type="term" value="P:spore germination"/>
    <property type="evidence" value="ECO:0007669"/>
    <property type="project" value="InterPro"/>
</dbReference>
<comment type="caution">
    <text evidence="10">The sequence shown here is derived from an EMBL/GenBank/DDBJ whole genome shotgun (WGS) entry which is preliminary data.</text>
</comment>
<organism evidence="10 11">
    <name type="scientific">Laceyella tengchongensis</name>
    <dbReference type="NCBI Taxonomy" id="574699"/>
    <lineage>
        <taxon>Bacteria</taxon>
        <taxon>Bacillati</taxon>
        <taxon>Bacillota</taxon>
        <taxon>Bacilli</taxon>
        <taxon>Bacillales</taxon>
        <taxon>Thermoactinomycetaceae</taxon>
        <taxon>Laceyella</taxon>
    </lineage>
</organism>
<name>A0AA46AE08_9BACL</name>
<evidence type="ECO:0000256" key="4">
    <source>
        <dbReference type="ARBA" id="ARBA00022729"/>
    </source>
</evidence>
<keyword evidence="11" id="KW-1185">Reference proteome</keyword>
<dbReference type="PANTHER" id="PTHR35789:SF1">
    <property type="entry name" value="SPORE GERMINATION PROTEIN B3"/>
    <property type="match status" value="1"/>
</dbReference>
<evidence type="ECO:0000313" key="11">
    <source>
        <dbReference type="Proteomes" id="UP001157946"/>
    </source>
</evidence>
<dbReference type="PANTHER" id="PTHR35789">
    <property type="entry name" value="SPORE GERMINATION PROTEIN B3"/>
    <property type="match status" value="1"/>
</dbReference>
<dbReference type="EMBL" id="FXTU01000002">
    <property type="protein sequence ID" value="SMP10228.1"/>
    <property type="molecule type" value="Genomic_DNA"/>
</dbReference>
<comment type="subcellular location">
    <subcellularLocation>
        <location evidence="1">Membrane</location>
        <topology evidence="1">Lipid-anchor</topology>
    </subcellularLocation>
</comment>
<evidence type="ECO:0000256" key="3">
    <source>
        <dbReference type="ARBA" id="ARBA00022544"/>
    </source>
</evidence>